<organism evidence="2">
    <name type="scientific">Cuerna arida</name>
    <dbReference type="NCBI Taxonomy" id="1464854"/>
    <lineage>
        <taxon>Eukaryota</taxon>
        <taxon>Metazoa</taxon>
        <taxon>Ecdysozoa</taxon>
        <taxon>Arthropoda</taxon>
        <taxon>Hexapoda</taxon>
        <taxon>Insecta</taxon>
        <taxon>Pterygota</taxon>
        <taxon>Neoptera</taxon>
        <taxon>Paraneoptera</taxon>
        <taxon>Hemiptera</taxon>
        <taxon>Auchenorrhyncha</taxon>
        <taxon>Membracoidea</taxon>
        <taxon>Cicadellidae</taxon>
        <taxon>Cicadellinae</taxon>
        <taxon>Proconiini</taxon>
        <taxon>Cuerna</taxon>
    </lineage>
</organism>
<dbReference type="EMBL" id="GECZ01012525">
    <property type="protein sequence ID" value="JAS57244.1"/>
    <property type="molecule type" value="Transcribed_RNA"/>
</dbReference>
<accession>A0A1B6G481</accession>
<evidence type="ECO:0000259" key="1">
    <source>
        <dbReference type="PROSITE" id="PS50249"/>
    </source>
</evidence>
<dbReference type="SUPFAM" id="SSF102712">
    <property type="entry name" value="JAB1/MPN domain"/>
    <property type="match status" value="1"/>
</dbReference>
<protein>
    <recommendedName>
        <fullName evidence="1">MPN domain-containing protein</fullName>
    </recommendedName>
</protein>
<gene>
    <name evidence="2" type="ORF">g.17147</name>
</gene>
<sequence length="276" mass="31532">MALAEVYLTNDVYMACLQLALSTEKEEVICLLLGETKEDKEKKTVYIYSMKIPHRLDKKKDRVEISIDQLLATRDYAEKLSQKLKKEVTVIGWFHSHPHITVWPSHVDVNTQANYQTMSGSFVGIISSVFSEDKTTKECEVNLTCFQSENITDDSGSVRYVRKPIPFFVISNPVPVTTISCLKTICDLPNILHQEEEDNYRECAAENSDVLCSLHNEMLLTKSLLHITNKISIPLLKTLELRERILKQQLIYLKKFDGKLRSAFGGCQEESSNSKH</sequence>
<dbReference type="PROSITE" id="PS50249">
    <property type="entry name" value="MPN"/>
    <property type="match status" value="1"/>
</dbReference>
<dbReference type="Gene3D" id="3.40.140.10">
    <property type="entry name" value="Cytidine Deaminase, domain 2"/>
    <property type="match status" value="1"/>
</dbReference>
<proteinExistence type="predicted"/>
<dbReference type="InterPro" id="IPR037518">
    <property type="entry name" value="MPN"/>
</dbReference>
<name>A0A1B6G481_9HEMI</name>
<evidence type="ECO:0000313" key="2">
    <source>
        <dbReference type="EMBL" id="JAS57244.1"/>
    </source>
</evidence>
<dbReference type="Pfam" id="PF18110">
    <property type="entry name" value="BRCC36_C"/>
    <property type="match status" value="1"/>
</dbReference>
<dbReference type="InterPro" id="IPR040749">
    <property type="entry name" value="BRCC36_C"/>
</dbReference>
<dbReference type="PANTHER" id="PTHR10410">
    <property type="entry name" value="EUKARYOTIC TRANSLATION INITIATION FACTOR 3 -RELATED"/>
    <property type="match status" value="1"/>
</dbReference>
<dbReference type="SMART" id="SM00232">
    <property type="entry name" value="JAB_MPN"/>
    <property type="match status" value="1"/>
</dbReference>
<dbReference type="Pfam" id="PF01398">
    <property type="entry name" value="JAB"/>
    <property type="match status" value="1"/>
</dbReference>
<reference evidence="2" key="1">
    <citation type="submission" date="2015-11" db="EMBL/GenBank/DDBJ databases">
        <title>De novo transcriptome assembly of four potential Pierce s Disease insect vectors from Arizona vineyards.</title>
        <authorList>
            <person name="Tassone E.E."/>
        </authorList>
    </citation>
    <scope>NUCLEOTIDE SEQUENCE</scope>
</reference>
<dbReference type="InterPro" id="IPR000555">
    <property type="entry name" value="JAMM/MPN+_dom"/>
</dbReference>
<feature type="domain" description="MPN" evidence="1">
    <location>
        <begin position="6"/>
        <end position="146"/>
    </location>
</feature>
<dbReference type="GO" id="GO:0008237">
    <property type="term" value="F:metallopeptidase activity"/>
    <property type="evidence" value="ECO:0007669"/>
    <property type="project" value="InterPro"/>
</dbReference>
<dbReference type="InterPro" id="IPR050242">
    <property type="entry name" value="JAMM_MPN+_peptidase_M67A"/>
</dbReference>
<dbReference type="AlphaFoldDB" id="A0A1B6G481"/>